<dbReference type="Proteomes" id="UP001595530">
    <property type="component" value="Unassembled WGS sequence"/>
</dbReference>
<dbReference type="InterPro" id="IPR041492">
    <property type="entry name" value="HAD_2"/>
</dbReference>
<keyword evidence="6 10" id="KW-0479">Metal-binding</keyword>
<dbReference type="InterPro" id="IPR037512">
    <property type="entry name" value="PGPase_prok"/>
</dbReference>
<organism evidence="11 12">
    <name type="scientific">Undibacterium arcticum</name>
    <dbReference type="NCBI Taxonomy" id="1762892"/>
    <lineage>
        <taxon>Bacteria</taxon>
        <taxon>Pseudomonadati</taxon>
        <taxon>Pseudomonadota</taxon>
        <taxon>Betaproteobacteria</taxon>
        <taxon>Burkholderiales</taxon>
        <taxon>Oxalobacteraceae</taxon>
        <taxon>Undibacterium</taxon>
    </lineage>
</organism>
<evidence type="ECO:0000256" key="10">
    <source>
        <dbReference type="HAMAP-Rule" id="MF_00495"/>
    </source>
</evidence>
<evidence type="ECO:0000256" key="1">
    <source>
        <dbReference type="ARBA" id="ARBA00000830"/>
    </source>
</evidence>
<evidence type="ECO:0000256" key="6">
    <source>
        <dbReference type="ARBA" id="ARBA00022723"/>
    </source>
</evidence>
<dbReference type="InterPro" id="IPR050155">
    <property type="entry name" value="HAD-like_hydrolase_sf"/>
</dbReference>
<protein>
    <recommendedName>
        <fullName evidence="5 10">Phosphoglycolate phosphatase</fullName>
        <shortName evidence="10">PGP</shortName>
        <shortName evidence="10">PGPase</shortName>
        <ecNumber evidence="5 10">3.1.3.18</ecNumber>
    </recommendedName>
</protein>
<dbReference type="GO" id="GO:0008967">
    <property type="term" value="F:phosphoglycolate phosphatase activity"/>
    <property type="evidence" value="ECO:0007669"/>
    <property type="project" value="UniProtKB-EC"/>
</dbReference>
<dbReference type="NCBIfam" id="TIGR01509">
    <property type="entry name" value="HAD-SF-IA-v3"/>
    <property type="match status" value="1"/>
</dbReference>
<evidence type="ECO:0000256" key="7">
    <source>
        <dbReference type="ARBA" id="ARBA00022801"/>
    </source>
</evidence>
<keyword evidence="9 10" id="KW-0119">Carbohydrate metabolism</keyword>
<keyword evidence="8 10" id="KW-0460">Magnesium</keyword>
<dbReference type="NCBIfam" id="NF009695">
    <property type="entry name" value="PRK13222.1-2"/>
    <property type="match status" value="1"/>
</dbReference>
<dbReference type="InterPro" id="IPR023198">
    <property type="entry name" value="PGP-like_dom2"/>
</dbReference>
<name>A0ABV7FA44_9BURK</name>
<evidence type="ECO:0000313" key="11">
    <source>
        <dbReference type="EMBL" id="MFC3110536.1"/>
    </source>
</evidence>
<dbReference type="InterPro" id="IPR006439">
    <property type="entry name" value="HAD-SF_hydro_IA"/>
</dbReference>
<dbReference type="EMBL" id="JBHRTP010000082">
    <property type="protein sequence ID" value="MFC3110536.1"/>
    <property type="molecule type" value="Genomic_DNA"/>
</dbReference>
<keyword evidence="12" id="KW-1185">Reference proteome</keyword>
<comment type="pathway">
    <text evidence="3 10">Organic acid metabolism; glycolate biosynthesis; glycolate from 2-phosphoglycolate: step 1/1.</text>
</comment>
<comment type="function">
    <text evidence="10">Specifically catalyzes the dephosphorylation of 2-phosphoglycolate. Is involved in the dissimilation of the intracellular 2-phosphoglycolate formed during the DNA repair of 3'-phosphoglycolate ends, a major class of DNA lesions induced by oxidative stress.</text>
</comment>
<dbReference type="CDD" id="cd16417">
    <property type="entry name" value="HAD_PGPase"/>
    <property type="match status" value="1"/>
</dbReference>
<comment type="catalytic activity">
    <reaction evidence="1 10">
        <text>2-phosphoglycolate + H2O = glycolate + phosphate</text>
        <dbReference type="Rhea" id="RHEA:14369"/>
        <dbReference type="ChEBI" id="CHEBI:15377"/>
        <dbReference type="ChEBI" id="CHEBI:29805"/>
        <dbReference type="ChEBI" id="CHEBI:43474"/>
        <dbReference type="ChEBI" id="CHEBI:58033"/>
        <dbReference type="EC" id="3.1.3.18"/>
    </reaction>
</comment>
<dbReference type="SUPFAM" id="SSF56784">
    <property type="entry name" value="HAD-like"/>
    <property type="match status" value="1"/>
</dbReference>
<evidence type="ECO:0000256" key="2">
    <source>
        <dbReference type="ARBA" id="ARBA00001946"/>
    </source>
</evidence>
<proteinExistence type="inferred from homology"/>
<dbReference type="PANTHER" id="PTHR43434:SF1">
    <property type="entry name" value="PHOSPHOGLYCOLATE PHOSPHATASE"/>
    <property type="match status" value="1"/>
</dbReference>
<dbReference type="PANTHER" id="PTHR43434">
    <property type="entry name" value="PHOSPHOGLYCOLATE PHOSPHATASE"/>
    <property type="match status" value="1"/>
</dbReference>
<feature type="binding site" evidence="10">
    <location>
        <position position="27"/>
    </location>
    <ligand>
        <name>Mg(2+)</name>
        <dbReference type="ChEBI" id="CHEBI:18420"/>
    </ligand>
</feature>
<evidence type="ECO:0000256" key="8">
    <source>
        <dbReference type="ARBA" id="ARBA00022842"/>
    </source>
</evidence>
<comment type="cofactor">
    <cofactor evidence="2 10">
        <name>Mg(2+)</name>
        <dbReference type="ChEBI" id="CHEBI:18420"/>
    </cofactor>
</comment>
<dbReference type="SFLD" id="SFLDG01129">
    <property type="entry name" value="C1.5:_HAD__Beta-PGM__Phosphata"/>
    <property type="match status" value="1"/>
</dbReference>
<sequence length="244" mass="26384">MSAPTMSAPERRPIAGMLSGIRAAIIDLDGTMLDTAPDFLVAINRMRDELSLAPLALDCITLFVGKGSENLIRRVLAVDFDAPQVEQHFDAALASYQRHYHAINGDHSSIYPGVHEGLRAMQNKGLRLACVTNKPIAFARPLLEKAGLRHYFELVYGGDCLPNKKPHPLPLLQVCRDFALQPRQVVAIGDSSNDAQAARAAGCKVLNVPYGYNHGQSIQEVDSDGIVDTLLDAAALISIDNCAS</sequence>
<dbReference type="SFLD" id="SFLDG01135">
    <property type="entry name" value="C1.5.6:_HAD__Beta-PGM__Phospha"/>
    <property type="match status" value="1"/>
</dbReference>
<accession>A0ABV7FA44</accession>
<evidence type="ECO:0000256" key="3">
    <source>
        <dbReference type="ARBA" id="ARBA00004818"/>
    </source>
</evidence>
<reference evidence="12" key="1">
    <citation type="journal article" date="2019" name="Int. J. Syst. Evol. Microbiol.">
        <title>The Global Catalogue of Microorganisms (GCM) 10K type strain sequencing project: providing services to taxonomists for standard genome sequencing and annotation.</title>
        <authorList>
            <consortium name="The Broad Institute Genomics Platform"/>
            <consortium name="The Broad Institute Genome Sequencing Center for Infectious Disease"/>
            <person name="Wu L."/>
            <person name="Ma J."/>
        </authorList>
    </citation>
    <scope>NUCLEOTIDE SEQUENCE [LARGE SCALE GENOMIC DNA]</scope>
    <source>
        <strain evidence="12">KCTC 42986</strain>
    </source>
</reference>
<evidence type="ECO:0000313" key="12">
    <source>
        <dbReference type="Proteomes" id="UP001595530"/>
    </source>
</evidence>
<dbReference type="RefSeq" id="WP_390332837.1">
    <property type="nucleotide sequence ID" value="NZ_JBHRTP010000082.1"/>
</dbReference>
<evidence type="ECO:0000256" key="5">
    <source>
        <dbReference type="ARBA" id="ARBA00013078"/>
    </source>
</evidence>
<dbReference type="SFLD" id="SFLDS00003">
    <property type="entry name" value="Haloacid_Dehalogenase"/>
    <property type="match status" value="1"/>
</dbReference>
<gene>
    <name evidence="11" type="ORF">ACFOFO_21670</name>
</gene>
<dbReference type="Gene3D" id="3.40.50.1000">
    <property type="entry name" value="HAD superfamily/HAD-like"/>
    <property type="match status" value="1"/>
</dbReference>
<dbReference type="HAMAP" id="MF_00495">
    <property type="entry name" value="GPH_hydrolase_bact"/>
    <property type="match status" value="1"/>
</dbReference>
<dbReference type="InterPro" id="IPR036412">
    <property type="entry name" value="HAD-like_sf"/>
</dbReference>
<dbReference type="NCBIfam" id="TIGR01549">
    <property type="entry name" value="HAD-SF-IA-v1"/>
    <property type="match status" value="1"/>
</dbReference>
<dbReference type="Pfam" id="PF13419">
    <property type="entry name" value="HAD_2"/>
    <property type="match status" value="1"/>
</dbReference>
<dbReference type="Gene3D" id="1.10.150.240">
    <property type="entry name" value="Putative phosphatase, domain 2"/>
    <property type="match status" value="1"/>
</dbReference>
<dbReference type="InterPro" id="IPR023214">
    <property type="entry name" value="HAD_sf"/>
</dbReference>
<evidence type="ECO:0000256" key="4">
    <source>
        <dbReference type="ARBA" id="ARBA00006171"/>
    </source>
</evidence>
<dbReference type="NCBIfam" id="TIGR01449">
    <property type="entry name" value="PGP_bact"/>
    <property type="match status" value="1"/>
</dbReference>
<feature type="binding site" evidence="10">
    <location>
        <position position="29"/>
    </location>
    <ligand>
        <name>Mg(2+)</name>
        <dbReference type="ChEBI" id="CHEBI:18420"/>
    </ligand>
</feature>
<keyword evidence="7 10" id="KW-0378">Hydrolase</keyword>
<feature type="active site" description="Nucleophile" evidence="10">
    <location>
        <position position="27"/>
    </location>
</feature>
<feature type="binding site" evidence="10">
    <location>
        <position position="190"/>
    </location>
    <ligand>
        <name>Mg(2+)</name>
        <dbReference type="ChEBI" id="CHEBI:18420"/>
    </ligand>
</feature>
<dbReference type="EC" id="3.1.3.18" evidence="5 10"/>
<evidence type="ECO:0000256" key="9">
    <source>
        <dbReference type="ARBA" id="ARBA00023277"/>
    </source>
</evidence>
<comment type="caution">
    <text evidence="11">The sequence shown here is derived from an EMBL/GenBank/DDBJ whole genome shotgun (WGS) entry which is preliminary data.</text>
</comment>
<comment type="similarity">
    <text evidence="4 10">Belongs to the HAD-like hydrolase superfamily. CbbY/CbbZ/Gph/YieH family.</text>
</comment>